<dbReference type="GO" id="GO:0004864">
    <property type="term" value="F:protein phosphatase inhibitor activity"/>
    <property type="evidence" value="ECO:0007669"/>
    <property type="project" value="UniProtKB-UniRule"/>
</dbReference>
<dbReference type="PANTHER" id="PTHR12751">
    <property type="entry name" value="PHOSPHATASE AND ACTIN REGULATOR PHACTR"/>
    <property type="match status" value="1"/>
</dbReference>
<dbReference type="PaxDb" id="8022-A0A060WEW4"/>
<protein>
    <recommendedName>
        <fullName evidence="5">Phosphatase and actin regulator</fullName>
    </recommendedName>
</protein>
<dbReference type="SMART" id="SM00707">
    <property type="entry name" value="RPEL"/>
    <property type="match status" value="1"/>
</dbReference>
<dbReference type="EMBL" id="FR904449">
    <property type="protein sequence ID" value="CDQ63734.1"/>
    <property type="molecule type" value="Genomic_DNA"/>
</dbReference>
<keyword evidence="3 5" id="KW-0009">Actin-binding</keyword>
<sequence>MGQTSVSSLSQNASVDGLEKASLSNCDVVVGSTQTPPLKQKGKLSTIGKIFKPWKWRKKKTSDKFQDLSKVLERKISTRQSREELIRRGVLIPDQEEPVNSENLNGHATPSVGSDEVKVDMESPQTPLEEKTKGSENVEDKAGILECV</sequence>
<dbReference type="InterPro" id="IPR004018">
    <property type="entry name" value="RPEL_repeat"/>
</dbReference>
<evidence type="ECO:0000256" key="2">
    <source>
        <dbReference type="ARBA" id="ARBA00022737"/>
    </source>
</evidence>
<reference evidence="7" key="2">
    <citation type="submission" date="2014-03" db="EMBL/GenBank/DDBJ databases">
        <authorList>
            <person name="Genoscope - CEA"/>
        </authorList>
    </citation>
    <scope>NUCLEOTIDE SEQUENCE</scope>
</reference>
<feature type="compositionally biased region" description="Basic and acidic residues" evidence="6">
    <location>
        <begin position="128"/>
        <end position="148"/>
    </location>
</feature>
<feature type="region of interest" description="Disordered" evidence="6">
    <location>
        <begin position="96"/>
        <end position="148"/>
    </location>
</feature>
<proteinExistence type="inferred from homology"/>
<evidence type="ECO:0000256" key="5">
    <source>
        <dbReference type="RuleBase" id="RU301113"/>
    </source>
</evidence>
<evidence type="ECO:0000313" key="8">
    <source>
        <dbReference type="Proteomes" id="UP000193380"/>
    </source>
</evidence>
<accession>A0A060WEW4</accession>
<feature type="repeat" description="RPEL" evidence="4">
    <location>
        <begin position="70"/>
        <end position="95"/>
    </location>
</feature>
<keyword evidence="2 5" id="KW-0677">Repeat</keyword>
<comment type="similarity">
    <text evidence="1 5">Belongs to the phosphatase and actin regulator family.</text>
</comment>
<name>A0A060WEW4_ONCMY</name>
<dbReference type="GO" id="GO:0003779">
    <property type="term" value="F:actin binding"/>
    <property type="evidence" value="ECO:0007669"/>
    <property type="project" value="UniProtKB-KW"/>
</dbReference>
<dbReference type="Pfam" id="PF02755">
    <property type="entry name" value="RPEL"/>
    <property type="match status" value="1"/>
</dbReference>
<feature type="compositionally biased region" description="Polar residues" evidence="6">
    <location>
        <begin position="100"/>
        <end position="112"/>
    </location>
</feature>
<dbReference type="AlphaFoldDB" id="A0A060WEW4"/>
<dbReference type="STRING" id="8022.A0A060WEW4"/>
<dbReference type="PANTHER" id="PTHR12751:SF5">
    <property type="entry name" value="PHOSPHATASE AND ACTIN REGULATOR 2"/>
    <property type="match status" value="1"/>
</dbReference>
<dbReference type="Proteomes" id="UP000193380">
    <property type="component" value="Unassembled WGS sequence"/>
</dbReference>
<evidence type="ECO:0000256" key="6">
    <source>
        <dbReference type="SAM" id="MobiDB-lite"/>
    </source>
</evidence>
<evidence type="ECO:0000313" key="7">
    <source>
        <dbReference type="EMBL" id="CDQ63734.1"/>
    </source>
</evidence>
<evidence type="ECO:0000256" key="1">
    <source>
        <dbReference type="ARBA" id="ARBA00009795"/>
    </source>
</evidence>
<evidence type="ECO:0000256" key="3">
    <source>
        <dbReference type="ARBA" id="ARBA00023203"/>
    </source>
</evidence>
<organism evidence="7 8">
    <name type="scientific">Oncorhynchus mykiss</name>
    <name type="common">Rainbow trout</name>
    <name type="synonym">Salmo gairdneri</name>
    <dbReference type="NCBI Taxonomy" id="8022"/>
    <lineage>
        <taxon>Eukaryota</taxon>
        <taxon>Metazoa</taxon>
        <taxon>Chordata</taxon>
        <taxon>Craniata</taxon>
        <taxon>Vertebrata</taxon>
        <taxon>Euteleostomi</taxon>
        <taxon>Actinopterygii</taxon>
        <taxon>Neopterygii</taxon>
        <taxon>Teleostei</taxon>
        <taxon>Protacanthopterygii</taxon>
        <taxon>Salmoniformes</taxon>
        <taxon>Salmonidae</taxon>
        <taxon>Salmoninae</taxon>
        <taxon>Oncorhynchus</taxon>
    </lineage>
</organism>
<gene>
    <name evidence="7" type="ORF">GSONMT00069776001</name>
</gene>
<comment type="subunit">
    <text evidence="5">Binds PPP1CA and actin.</text>
</comment>
<reference evidence="7" key="1">
    <citation type="journal article" date="2014" name="Nat. Commun.">
        <title>The rainbow trout genome provides novel insights into evolution after whole-genome duplication in vertebrates.</title>
        <authorList>
            <person name="Berthelot C."/>
            <person name="Brunet F."/>
            <person name="Chalopin D."/>
            <person name="Juanchich A."/>
            <person name="Bernard M."/>
            <person name="Noel B."/>
            <person name="Bento P."/>
            <person name="Da Silva C."/>
            <person name="Labadie K."/>
            <person name="Alberti A."/>
            <person name="Aury J.M."/>
            <person name="Louis A."/>
            <person name="Dehais P."/>
            <person name="Bardou P."/>
            <person name="Montfort J."/>
            <person name="Klopp C."/>
            <person name="Cabau C."/>
            <person name="Gaspin C."/>
            <person name="Thorgaard G.H."/>
            <person name="Boussaha M."/>
            <person name="Quillet E."/>
            <person name="Guyomard R."/>
            <person name="Galiana D."/>
            <person name="Bobe J."/>
            <person name="Volff J.N."/>
            <person name="Genet C."/>
            <person name="Wincker P."/>
            <person name="Jaillon O."/>
            <person name="Roest Crollius H."/>
            <person name="Guiguen Y."/>
        </authorList>
    </citation>
    <scope>NUCLEOTIDE SEQUENCE [LARGE SCALE GENOMIC DNA]</scope>
</reference>
<dbReference type="PROSITE" id="PS51073">
    <property type="entry name" value="RPEL"/>
    <property type="match status" value="1"/>
</dbReference>
<evidence type="ECO:0000256" key="4">
    <source>
        <dbReference type="PROSITE-ProRule" id="PRU00401"/>
    </source>
</evidence>
<dbReference type="GO" id="GO:0030036">
    <property type="term" value="P:actin cytoskeleton organization"/>
    <property type="evidence" value="ECO:0007669"/>
    <property type="project" value="TreeGrafter"/>
</dbReference>